<dbReference type="Proteomes" id="UP000580517">
    <property type="component" value="Unassembled WGS sequence"/>
</dbReference>
<organism evidence="1 2">
    <name type="scientific">Allopusillimonas soli</name>
    <dbReference type="NCBI Taxonomy" id="659016"/>
    <lineage>
        <taxon>Bacteria</taxon>
        <taxon>Pseudomonadati</taxon>
        <taxon>Pseudomonadota</taxon>
        <taxon>Betaproteobacteria</taxon>
        <taxon>Burkholderiales</taxon>
        <taxon>Alcaligenaceae</taxon>
        <taxon>Allopusillimonas</taxon>
    </lineage>
</organism>
<evidence type="ECO:0000313" key="2">
    <source>
        <dbReference type="Proteomes" id="UP000580517"/>
    </source>
</evidence>
<proteinExistence type="predicted"/>
<dbReference type="AlphaFoldDB" id="A0A853FDC6"/>
<evidence type="ECO:0000313" key="1">
    <source>
        <dbReference type="EMBL" id="NYT38864.1"/>
    </source>
</evidence>
<protein>
    <submittedName>
        <fullName evidence="1">Uncharacterized protein</fullName>
    </submittedName>
</protein>
<dbReference type="EMBL" id="JACCEW010000008">
    <property type="protein sequence ID" value="NYT38864.1"/>
    <property type="molecule type" value="Genomic_DNA"/>
</dbReference>
<accession>A0A853FDC6</accession>
<sequence>MQARIINTVQLTAVAVSCLMIDGVRLIVPPRHYNTYATDYFAQLYTKD</sequence>
<reference evidence="1 2" key="1">
    <citation type="submission" date="2020-07" db="EMBL/GenBank/DDBJ databases">
        <title>Taxonomic revisions and descriptions of new bacterial species based on genomic comparisons in the high-G+C-content subgroup of the family Alcaligenaceae.</title>
        <authorList>
            <person name="Szabo A."/>
            <person name="Felfoldi T."/>
        </authorList>
    </citation>
    <scope>NUCLEOTIDE SEQUENCE [LARGE SCALE GENOMIC DNA]</scope>
    <source>
        <strain evidence="1 2">DSM 25264</strain>
    </source>
</reference>
<keyword evidence="2" id="KW-1185">Reference proteome</keyword>
<dbReference type="RefSeq" id="WP_167668993.1">
    <property type="nucleotide sequence ID" value="NZ_JACCEW010000008.1"/>
</dbReference>
<name>A0A853FDC6_9BURK</name>
<gene>
    <name evidence="1" type="ORF">H0A68_18470</name>
</gene>
<dbReference type="PROSITE" id="PS51257">
    <property type="entry name" value="PROKAR_LIPOPROTEIN"/>
    <property type="match status" value="1"/>
</dbReference>
<comment type="caution">
    <text evidence="1">The sequence shown here is derived from an EMBL/GenBank/DDBJ whole genome shotgun (WGS) entry which is preliminary data.</text>
</comment>